<dbReference type="Proteomes" id="UP001230978">
    <property type="component" value="Chromosome"/>
</dbReference>
<evidence type="ECO:0000259" key="2">
    <source>
        <dbReference type="SMART" id="SM00672"/>
    </source>
</evidence>
<evidence type="ECO:0000256" key="1">
    <source>
        <dbReference type="ARBA" id="ARBA00022679"/>
    </source>
</evidence>
<evidence type="ECO:0000313" key="3">
    <source>
        <dbReference type="EMBL" id="WGV16608.1"/>
    </source>
</evidence>
<dbReference type="SMART" id="SM00672">
    <property type="entry name" value="CAP10"/>
    <property type="match status" value="1"/>
</dbReference>
<proteinExistence type="predicted"/>
<gene>
    <name evidence="3" type="ORF">QF092_01985</name>
</gene>
<organism evidence="3 4">
    <name type="scientific">Fuscovulum ytuae</name>
    <dbReference type="NCBI Taxonomy" id="3042299"/>
    <lineage>
        <taxon>Bacteria</taxon>
        <taxon>Pseudomonadati</taxon>
        <taxon>Pseudomonadota</taxon>
        <taxon>Alphaproteobacteria</taxon>
        <taxon>Rhodobacterales</taxon>
        <taxon>Paracoccaceae</taxon>
        <taxon>Fuscovulum</taxon>
    </lineage>
</organism>
<dbReference type="InterPro" id="IPR006598">
    <property type="entry name" value="CAP10"/>
</dbReference>
<name>A0ABY8Q7J2_9RHOB</name>
<dbReference type="RefSeq" id="WP_281467128.1">
    <property type="nucleotide sequence ID" value="NZ_CP124535.1"/>
</dbReference>
<protein>
    <submittedName>
        <fullName evidence="3">Glycosyl transferase family 90</fullName>
    </submittedName>
</protein>
<sequence length="361" mass="39937">MSVNAFVEESVALQMGGYAGPMAQGEAALSRALQRCSGMGIAFRPALGEAFALDADGVGLRRVERKALPVKTARALADLLAYAPDFDFIIDMQDRRAARMAPDEAPTPPVFAFNRLQGDSRRILMPLAIYHDFGTGQFADVVRPDAVAWEDKVPRVVWRGITGGRAAMDAAGLVEGMRMKMAMRRLREGRMTETELREVLVACPRWGLLDRMQGDPRFDMGFVDGDGYVIAQTPLHAHLERPRVPQVEMQRYRYIAVLRGLDVGSSFYWVMNSGSLGLVMETPFETFASAHFRPGEAYLPFRLDGSDLGERLDWAEAHQNEVRAMVAQAGETAALLLRADLRAEVLRRIVAQVAALPRLEG</sequence>
<dbReference type="InterPro" id="IPR051091">
    <property type="entry name" value="O-Glucosyltr/Glycosyltrsf_90"/>
</dbReference>
<dbReference type="PANTHER" id="PTHR12203:SF35">
    <property type="entry name" value="PROTEIN O-GLUCOSYLTRANSFERASE 1"/>
    <property type="match status" value="1"/>
</dbReference>
<evidence type="ECO:0000313" key="4">
    <source>
        <dbReference type="Proteomes" id="UP001230978"/>
    </source>
</evidence>
<dbReference type="EMBL" id="CP124535">
    <property type="protein sequence ID" value="WGV16608.1"/>
    <property type="molecule type" value="Genomic_DNA"/>
</dbReference>
<dbReference type="PANTHER" id="PTHR12203">
    <property type="entry name" value="KDEL LYS-ASP-GLU-LEU CONTAINING - RELATED"/>
    <property type="match status" value="1"/>
</dbReference>
<dbReference type="GO" id="GO:0016740">
    <property type="term" value="F:transferase activity"/>
    <property type="evidence" value="ECO:0007669"/>
    <property type="project" value="UniProtKB-KW"/>
</dbReference>
<keyword evidence="4" id="KW-1185">Reference proteome</keyword>
<dbReference type="Pfam" id="PF05686">
    <property type="entry name" value="Glyco_transf_90"/>
    <property type="match status" value="1"/>
</dbReference>
<feature type="domain" description="Glycosyl transferase CAP10" evidence="2">
    <location>
        <begin position="82"/>
        <end position="360"/>
    </location>
</feature>
<accession>A0ABY8Q7J2</accession>
<reference evidence="3 4" key="1">
    <citation type="submission" date="2023-04" db="EMBL/GenBank/DDBJ databases">
        <title>YMD61, complete Genome.</title>
        <authorList>
            <person name="Zhang J."/>
        </authorList>
    </citation>
    <scope>NUCLEOTIDE SEQUENCE [LARGE SCALE GENOMIC DNA]</scope>
    <source>
        <strain evidence="3 4">YMD61</strain>
    </source>
</reference>
<keyword evidence="1 3" id="KW-0808">Transferase</keyword>